<organism evidence="2 3">
    <name type="scientific">Corynebacterium kalinowskii</name>
    <dbReference type="NCBI Taxonomy" id="2675216"/>
    <lineage>
        <taxon>Bacteria</taxon>
        <taxon>Bacillati</taxon>
        <taxon>Actinomycetota</taxon>
        <taxon>Actinomycetes</taxon>
        <taxon>Mycobacteriales</taxon>
        <taxon>Corynebacteriaceae</taxon>
        <taxon>Corynebacterium</taxon>
    </lineage>
</organism>
<dbReference type="RefSeq" id="WP_156192798.1">
    <property type="nucleotide sequence ID" value="NZ_CP046452.1"/>
</dbReference>
<dbReference type="KEGG" id="ckw:CKALI_08055"/>
<evidence type="ECO:0000313" key="2">
    <source>
        <dbReference type="EMBL" id="QGU02472.1"/>
    </source>
</evidence>
<feature type="chain" id="PRO_5025330820" evidence="1">
    <location>
        <begin position="24"/>
        <end position="132"/>
    </location>
</feature>
<keyword evidence="1" id="KW-0732">Signal</keyword>
<evidence type="ECO:0000313" key="3">
    <source>
        <dbReference type="Proteomes" id="UP000427071"/>
    </source>
</evidence>
<proteinExistence type="predicted"/>
<protein>
    <submittedName>
        <fullName evidence="2">Alpha helical Porin B</fullName>
    </submittedName>
</protein>
<sequence length="132" mass="13745">MRKIAASLLTTLATLSFSTTAFAGPLDTLRLLDTNYLAGADCASLNATLTSLNLVTGPTTKSELAAKIKSTGTEVLGGLNMGGEEAQIMVNKAAMDASNRALECGIVKEDPKVMGSIEMPQQIADLKILLSN</sequence>
<dbReference type="Pfam" id="PF11565">
    <property type="entry name" value="PorB"/>
    <property type="match status" value="1"/>
</dbReference>
<accession>A0A6B8VBE5</accession>
<gene>
    <name evidence="2" type="ORF">CKALI_08055</name>
</gene>
<name>A0A6B8VBE5_9CORY</name>
<dbReference type="Proteomes" id="UP000427071">
    <property type="component" value="Chromosome"/>
</dbReference>
<dbReference type="AlphaFoldDB" id="A0A6B8VBE5"/>
<keyword evidence="3" id="KW-1185">Reference proteome</keyword>
<feature type="signal peptide" evidence="1">
    <location>
        <begin position="1"/>
        <end position="23"/>
    </location>
</feature>
<dbReference type="InterPro" id="IPR021114">
    <property type="entry name" value="Porin_PorB/PorC"/>
</dbReference>
<dbReference type="EMBL" id="CP046452">
    <property type="protein sequence ID" value="QGU02472.1"/>
    <property type="molecule type" value="Genomic_DNA"/>
</dbReference>
<reference evidence="3" key="1">
    <citation type="submission" date="2019-11" db="EMBL/GenBank/DDBJ databases">
        <title>Complete genome sequence of Corynebacterium kalinowskii 1959, a novel Corynebacterium species isolated from soil of a small paddock in Vilsendorf, Germany.</title>
        <authorList>
            <person name="Schaffert L."/>
            <person name="Ruwe M."/>
            <person name="Milse J."/>
            <person name="Hanuschka K."/>
            <person name="Ortseifen V."/>
            <person name="Droste J."/>
            <person name="Brandt D."/>
            <person name="Schlueter L."/>
            <person name="Kutter Y."/>
            <person name="Vinke S."/>
            <person name="Viehoefer P."/>
            <person name="Jacob L."/>
            <person name="Luebke N.-C."/>
            <person name="Schulte-Berndt E."/>
            <person name="Hain C."/>
            <person name="Linder M."/>
            <person name="Schmidt P."/>
            <person name="Wollenschlaeger L."/>
            <person name="Luttermann T."/>
            <person name="Thieme E."/>
            <person name="Hassa J."/>
            <person name="Haak M."/>
            <person name="Wittchen M."/>
            <person name="Mentz A."/>
            <person name="Persicke M."/>
            <person name="Busche T."/>
            <person name="Ruckert C."/>
        </authorList>
    </citation>
    <scope>NUCLEOTIDE SEQUENCE [LARGE SCALE GENOMIC DNA]</scope>
    <source>
        <strain evidence="3">1959</strain>
    </source>
</reference>
<evidence type="ECO:0000256" key="1">
    <source>
        <dbReference type="SAM" id="SignalP"/>
    </source>
</evidence>